<evidence type="ECO:0000256" key="3">
    <source>
        <dbReference type="ARBA" id="ARBA00022679"/>
    </source>
</evidence>
<dbReference type="CDD" id="cd07809">
    <property type="entry name" value="ASKHA_NBD_FGGY_BaXK-like"/>
    <property type="match status" value="1"/>
</dbReference>
<keyword evidence="6 8" id="KW-0067">ATP-binding</keyword>
<keyword evidence="3 8" id="KW-0808">Transferase</keyword>
<dbReference type="PIRSF" id="PIRSF000538">
    <property type="entry name" value="GlpK"/>
    <property type="match status" value="1"/>
</dbReference>
<comment type="caution">
    <text evidence="11">The sequence shown here is derived from an EMBL/GenBank/DDBJ whole genome shotgun (WGS) entry which is preliminary data.</text>
</comment>
<evidence type="ECO:0000256" key="6">
    <source>
        <dbReference type="ARBA" id="ARBA00022840"/>
    </source>
</evidence>
<evidence type="ECO:0000256" key="2">
    <source>
        <dbReference type="ARBA" id="ARBA00022629"/>
    </source>
</evidence>
<keyword evidence="5 8" id="KW-0418">Kinase</keyword>
<protein>
    <recommendedName>
        <fullName evidence="8">Xylulose kinase</fullName>
        <shortName evidence="8">Xylulokinase</shortName>
        <ecNumber evidence="8">2.7.1.17</ecNumber>
    </recommendedName>
</protein>
<comment type="similarity">
    <text evidence="1 8">Belongs to the FGGY kinase family.</text>
</comment>
<dbReference type="InterPro" id="IPR018483">
    <property type="entry name" value="Carb_kinase_FGGY_CS"/>
</dbReference>
<feature type="domain" description="Carbohydrate kinase FGGY C-terminal" evidence="10">
    <location>
        <begin position="240"/>
        <end position="423"/>
    </location>
</feature>
<organism evidence="11 12">
    <name type="scientific">Arthrobacter mangrovi</name>
    <dbReference type="NCBI Taxonomy" id="2966350"/>
    <lineage>
        <taxon>Bacteria</taxon>
        <taxon>Bacillati</taxon>
        <taxon>Actinomycetota</taxon>
        <taxon>Actinomycetes</taxon>
        <taxon>Micrococcales</taxon>
        <taxon>Micrococcaceae</taxon>
        <taxon>Arthrobacter</taxon>
    </lineage>
</organism>
<dbReference type="Pfam" id="PF00370">
    <property type="entry name" value="FGGY_N"/>
    <property type="match status" value="1"/>
</dbReference>
<keyword evidence="12" id="KW-1185">Reference proteome</keyword>
<dbReference type="InterPro" id="IPR018485">
    <property type="entry name" value="FGGY_C"/>
</dbReference>
<evidence type="ECO:0000256" key="5">
    <source>
        <dbReference type="ARBA" id="ARBA00022777"/>
    </source>
</evidence>
<dbReference type="PANTHER" id="PTHR43095:SF5">
    <property type="entry name" value="XYLULOSE KINASE"/>
    <property type="match status" value="1"/>
</dbReference>
<dbReference type="PANTHER" id="PTHR43095">
    <property type="entry name" value="SUGAR KINASE"/>
    <property type="match status" value="1"/>
</dbReference>
<keyword evidence="7 8" id="KW-0119">Carbohydrate metabolism</keyword>
<dbReference type="EMBL" id="BRVS01000004">
    <property type="protein sequence ID" value="GLB66635.1"/>
    <property type="molecule type" value="Genomic_DNA"/>
</dbReference>
<dbReference type="Gene3D" id="3.30.420.40">
    <property type="match status" value="2"/>
</dbReference>
<dbReference type="Pfam" id="PF02782">
    <property type="entry name" value="FGGY_C"/>
    <property type="match status" value="1"/>
</dbReference>
<evidence type="ECO:0000259" key="10">
    <source>
        <dbReference type="Pfam" id="PF02782"/>
    </source>
</evidence>
<dbReference type="InterPro" id="IPR006000">
    <property type="entry name" value="Xylulokinase"/>
</dbReference>
<evidence type="ECO:0000256" key="8">
    <source>
        <dbReference type="RuleBase" id="RU364073"/>
    </source>
</evidence>
<evidence type="ECO:0000256" key="7">
    <source>
        <dbReference type="ARBA" id="ARBA00023277"/>
    </source>
</evidence>
<comment type="catalytic activity">
    <reaction evidence="8">
        <text>D-xylulose + ATP = D-xylulose 5-phosphate + ADP + H(+)</text>
        <dbReference type="Rhea" id="RHEA:10964"/>
        <dbReference type="ChEBI" id="CHEBI:15378"/>
        <dbReference type="ChEBI" id="CHEBI:17140"/>
        <dbReference type="ChEBI" id="CHEBI:30616"/>
        <dbReference type="ChEBI" id="CHEBI:57737"/>
        <dbReference type="ChEBI" id="CHEBI:456216"/>
        <dbReference type="EC" id="2.7.1.17"/>
    </reaction>
</comment>
<dbReference type="Proteomes" id="UP001209654">
    <property type="component" value="Unassembled WGS sequence"/>
</dbReference>
<name>A0ABQ5MRK9_9MICC</name>
<accession>A0ABQ5MRK9</accession>
<dbReference type="RefSeq" id="WP_264794780.1">
    <property type="nucleotide sequence ID" value="NZ_BRVS01000004.1"/>
</dbReference>
<evidence type="ECO:0000313" key="12">
    <source>
        <dbReference type="Proteomes" id="UP001209654"/>
    </source>
</evidence>
<dbReference type="InterPro" id="IPR018484">
    <property type="entry name" value="FGGY_N"/>
</dbReference>
<dbReference type="InterPro" id="IPR000577">
    <property type="entry name" value="Carb_kinase_FGGY"/>
</dbReference>
<dbReference type="EC" id="2.7.1.17" evidence="8"/>
<feature type="domain" description="Carbohydrate kinase FGGY N-terminal" evidence="9">
    <location>
        <begin position="7"/>
        <end position="215"/>
    </location>
</feature>
<dbReference type="NCBIfam" id="TIGR01312">
    <property type="entry name" value="XylB"/>
    <property type="match status" value="1"/>
</dbReference>
<dbReference type="InterPro" id="IPR043129">
    <property type="entry name" value="ATPase_NBD"/>
</dbReference>
<dbReference type="SUPFAM" id="SSF53067">
    <property type="entry name" value="Actin-like ATPase domain"/>
    <property type="match status" value="2"/>
</dbReference>
<sequence>MASRTIVAGIDSSTQSCKIVRVDAETGQILSSSSAPHPDSTAVHPDRWWEAFQAAGGADLGDIEAVSVSAQQHGMVALDADDAPVFDALLWNDVRSAPQAQRLRDELGAQVWADEIGIVPVPSFTITKLAWLAENHPDLADRVSKVMLPHDWLTWQILGRAGYPTTDRSDASGTGYYSVCDEAYRLDLLEWAFGRSPDLPTVIGPSATAGTTPSGMLVGPGCGDNAGAALGLALRPGEVAVSIGTSGTVFTSTDTKISDPSGAIAGFADATGRQLPLLATINGARVLGSTADLLDVSLEKFDALASAGPVDAGGLTLVPYLDGERTPNLPHASGSLVGLTRAAMKPENVARASVLGLLCLLADAMDKLRARNIEAQRIVLVGGGSRSRSLQAAAADIFQAEVVIPEPGEYVALGAARQAAWALSKADEPPAWERRTERTISPSSSSVDWSAAVRGRFGEARERLYGI</sequence>
<dbReference type="PROSITE" id="PS00933">
    <property type="entry name" value="FGGY_KINASES_1"/>
    <property type="match status" value="1"/>
</dbReference>
<evidence type="ECO:0000259" key="9">
    <source>
        <dbReference type="Pfam" id="PF00370"/>
    </source>
</evidence>
<proteinExistence type="inferred from homology"/>
<keyword evidence="2 8" id="KW-0859">Xylose metabolism</keyword>
<dbReference type="InterPro" id="IPR050406">
    <property type="entry name" value="FGGY_Carb_Kinase"/>
</dbReference>
<evidence type="ECO:0000256" key="1">
    <source>
        <dbReference type="ARBA" id="ARBA00009156"/>
    </source>
</evidence>
<evidence type="ECO:0000313" key="11">
    <source>
        <dbReference type="EMBL" id="GLB66635.1"/>
    </source>
</evidence>
<reference evidence="11 12" key="1">
    <citation type="journal article" date="2023" name="Int. J. Syst. Evol. Microbiol.">
        <title>Arthrobacter mangrovi sp. nov., an actinobacterium isolated from the rhizosphere of a mangrove.</title>
        <authorList>
            <person name="Hamada M."/>
            <person name="Saitou S."/>
            <person name="Enomoto N."/>
            <person name="Nanri K."/>
            <person name="Hidaka K."/>
            <person name="Miura T."/>
            <person name="Tamura T."/>
        </authorList>
    </citation>
    <scope>NUCLEOTIDE SEQUENCE [LARGE SCALE GENOMIC DNA]</scope>
    <source>
        <strain evidence="11 12">NBRC 112813</strain>
    </source>
</reference>
<evidence type="ECO:0000256" key="4">
    <source>
        <dbReference type="ARBA" id="ARBA00022741"/>
    </source>
</evidence>
<keyword evidence="4 8" id="KW-0547">Nucleotide-binding</keyword>
<gene>
    <name evidence="11" type="primary">xylB_2</name>
    <name evidence="8" type="synonym">xylB</name>
    <name evidence="11" type="ORF">AHIS1636_10740</name>
</gene>